<name>I2PZT3_9BACT</name>
<evidence type="ECO:0000256" key="2">
    <source>
        <dbReference type="ARBA" id="ARBA00023122"/>
    </source>
</evidence>
<dbReference type="eggNOG" id="COG3448">
    <property type="taxonomic scope" value="Bacteria"/>
</dbReference>
<dbReference type="STRING" id="596152.DesU5LDRAFT_1345"/>
<dbReference type="CDD" id="cd04586">
    <property type="entry name" value="CBS_pair_BON_assoc"/>
    <property type="match status" value="1"/>
</dbReference>
<proteinExistence type="inferred from homology"/>
<dbReference type="Gene3D" id="3.30.70.120">
    <property type="match status" value="1"/>
</dbReference>
<sequence>MAEFTEVEVLRIYCGESDRTDGRPVYEVVVEAARRHGAAGATVLRGVLGFGAGSLLHTAKILRLSEDLPMVVEIVDRPERVEALLPRIQAVTNGGLITRQRLSAHFHCPVRVRDVMAVDVASVSPDDPLPKVVDLLLARRVKAVPVIGENGKVAGVVTGGDLLSRGGMDTRLSLQNILPDDVRAGERARMAGLTARDVMTSPAVTIGERAGLREAAQVMSRKGLKRLPVVDETGELIGIVSRADILRSASDLAPAAEALPRFTAGLFQQARDVMFTDVPTAAPDTPLPEVVARLVASPLRRVVVIDADRTVRGIVLDGDLLGRCGPERKPGLLKALFSFGREETACPLGRASEVMQTNVYTVSEDTPLMDVLQRMLTTRAKRLVVVDDEGRLLGMVDRESLLRVIAGG</sequence>
<dbReference type="PANTHER" id="PTHR43080:SF29">
    <property type="entry name" value="OS02G0818000 PROTEIN"/>
    <property type="match status" value="1"/>
</dbReference>
<feature type="domain" description="CBS" evidence="4">
    <location>
        <begin position="199"/>
        <end position="257"/>
    </location>
</feature>
<gene>
    <name evidence="5" type="ORF">DesU5LDRAFT_1345</name>
</gene>
<keyword evidence="2 3" id="KW-0129">CBS domain</keyword>
<evidence type="ECO:0000259" key="4">
    <source>
        <dbReference type="PROSITE" id="PS51371"/>
    </source>
</evidence>
<dbReference type="PROSITE" id="PS51371">
    <property type="entry name" value="CBS"/>
    <property type="match status" value="4"/>
</dbReference>
<feature type="domain" description="CBS" evidence="4">
    <location>
        <begin position="116"/>
        <end position="174"/>
    </location>
</feature>
<dbReference type="eggNOG" id="COG0517">
    <property type="taxonomic scope" value="Bacteria"/>
</dbReference>
<evidence type="ECO:0000313" key="5">
    <source>
        <dbReference type="EMBL" id="EIG53039.1"/>
    </source>
</evidence>
<dbReference type="Pfam" id="PF02641">
    <property type="entry name" value="DUF190"/>
    <property type="match status" value="1"/>
</dbReference>
<dbReference type="SUPFAM" id="SSF54913">
    <property type="entry name" value="GlnB-like"/>
    <property type="match status" value="1"/>
</dbReference>
<feature type="domain" description="CBS" evidence="4">
    <location>
        <begin position="274"/>
        <end position="330"/>
    </location>
</feature>
<dbReference type="InterPro" id="IPR000644">
    <property type="entry name" value="CBS_dom"/>
</dbReference>
<comment type="similarity">
    <text evidence="1">Belongs to the UPF0166 family.</text>
</comment>
<dbReference type="eggNOG" id="COG1993">
    <property type="taxonomic scope" value="Bacteria"/>
</dbReference>
<protein>
    <recommendedName>
        <fullName evidence="4">CBS domain-containing protein</fullName>
    </recommendedName>
</protein>
<accession>I2PZT3</accession>
<dbReference type="OrthoDB" id="9795599at2"/>
<dbReference type="InterPro" id="IPR015867">
    <property type="entry name" value="N-reg_PII/ATP_PRibTrfase_C"/>
</dbReference>
<reference evidence="5" key="1">
    <citation type="submission" date="2011-11" db="EMBL/GenBank/DDBJ databases">
        <title>Improved High-Quality Draft sequence of Desulfovibrio sp. U5L.</title>
        <authorList>
            <consortium name="US DOE Joint Genome Institute"/>
            <person name="Lucas S."/>
            <person name="Han J."/>
            <person name="Lapidus A."/>
            <person name="Cheng J.-F."/>
            <person name="Goodwin L."/>
            <person name="Pitluck S."/>
            <person name="Peters L."/>
            <person name="Ovchinnikova G."/>
            <person name="Held B."/>
            <person name="Detter J.C."/>
            <person name="Han C."/>
            <person name="Tapia R."/>
            <person name="Land M."/>
            <person name="Hauser L."/>
            <person name="Kyrpides N."/>
            <person name="Ivanova N."/>
            <person name="Pagani I."/>
            <person name="Gabster J."/>
            <person name="Walker C."/>
            <person name="Stolyar S."/>
            <person name="Stahl D."/>
            <person name="Arkin A."/>
            <person name="Dehal P."/>
            <person name="Hazen T."/>
            <person name="Woyke T."/>
        </authorList>
    </citation>
    <scope>NUCLEOTIDE SEQUENCE [LARGE SCALE GENOMIC DNA]</scope>
    <source>
        <strain evidence="5">U5L</strain>
    </source>
</reference>
<feature type="domain" description="CBS" evidence="4">
    <location>
        <begin position="355"/>
        <end position="408"/>
    </location>
</feature>
<dbReference type="InterPro" id="IPR046342">
    <property type="entry name" value="CBS_dom_sf"/>
</dbReference>
<dbReference type="InterPro" id="IPR011322">
    <property type="entry name" value="N-reg_PII-like_a/b"/>
</dbReference>
<dbReference type="Gene3D" id="3.10.580.10">
    <property type="entry name" value="CBS-domain"/>
    <property type="match status" value="2"/>
</dbReference>
<dbReference type="HOGENOM" id="CLU_051799_0_0_7"/>
<dbReference type="SUPFAM" id="SSF54631">
    <property type="entry name" value="CBS-domain pair"/>
    <property type="match status" value="2"/>
</dbReference>
<dbReference type="InterPro" id="IPR003793">
    <property type="entry name" value="UPF0166"/>
</dbReference>
<organism evidence="5">
    <name type="scientific">Desulfovibrio sp. U5L</name>
    <dbReference type="NCBI Taxonomy" id="596152"/>
    <lineage>
        <taxon>Bacteria</taxon>
        <taxon>Pseudomonadati</taxon>
        <taxon>Thermodesulfobacteriota</taxon>
        <taxon>Desulfovibrionia</taxon>
        <taxon>Desulfovibrionales</taxon>
        <taxon>Desulfovibrionaceae</taxon>
        <taxon>Desulfovibrio</taxon>
    </lineage>
</organism>
<dbReference type="SMART" id="SM00116">
    <property type="entry name" value="CBS"/>
    <property type="match status" value="4"/>
</dbReference>
<evidence type="ECO:0000256" key="1">
    <source>
        <dbReference type="ARBA" id="ARBA00010554"/>
    </source>
</evidence>
<dbReference type="InterPro" id="IPR051257">
    <property type="entry name" value="Diverse_CBS-Domain"/>
</dbReference>
<dbReference type="Pfam" id="PF00571">
    <property type="entry name" value="CBS"/>
    <property type="match status" value="4"/>
</dbReference>
<dbReference type="AlphaFoldDB" id="I2PZT3"/>
<dbReference type="EMBL" id="JH600068">
    <property type="protein sequence ID" value="EIG53039.1"/>
    <property type="molecule type" value="Genomic_DNA"/>
</dbReference>
<evidence type="ECO:0000256" key="3">
    <source>
        <dbReference type="PROSITE-ProRule" id="PRU00703"/>
    </source>
</evidence>
<dbReference type="PANTHER" id="PTHR43080">
    <property type="entry name" value="CBS DOMAIN-CONTAINING PROTEIN CBSX3, MITOCHONDRIAL"/>
    <property type="match status" value="1"/>
</dbReference>